<evidence type="ECO:0000313" key="5">
    <source>
        <dbReference type="Proteomes" id="UP000298805"/>
    </source>
</evidence>
<keyword evidence="5" id="KW-1185">Reference proteome</keyword>
<evidence type="ECO:0000259" key="1">
    <source>
        <dbReference type="Pfam" id="PF11845"/>
    </source>
</evidence>
<dbReference type="Pfam" id="PF11845">
    <property type="entry name" value="Tll0287-like"/>
    <property type="match status" value="1"/>
</dbReference>
<protein>
    <submittedName>
        <fullName evidence="2">DUF3365 domain-containing protein</fullName>
    </submittedName>
    <submittedName>
        <fullName evidence="3">Uncharacterized protein DUF3365</fullName>
    </submittedName>
</protein>
<dbReference type="AlphaFoldDB" id="A0AAJ4UX47"/>
<dbReference type="InterPro" id="IPR021796">
    <property type="entry name" value="Tll0287-like_dom"/>
</dbReference>
<accession>A0AAJ4UX47</accession>
<reference evidence="3 4" key="2">
    <citation type="submission" date="2018-11" db="EMBL/GenBank/DDBJ databases">
        <title>Genomic Encyclopedia of Type Strains, Phase IV (KMG-IV): sequencing the most valuable type-strain genomes for metagenomic binning, comparative biology and taxonomic classification.</title>
        <authorList>
            <person name="Goeker M."/>
        </authorList>
    </citation>
    <scope>NUCLEOTIDE SEQUENCE [LARGE SCALE GENOMIC DNA]</scope>
    <source>
        <strain evidence="3 4">DSM 27783</strain>
    </source>
</reference>
<organism evidence="3 4">
    <name type="scientific">Caminibacter pacificus</name>
    <dbReference type="NCBI Taxonomy" id="1424653"/>
    <lineage>
        <taxon>Bacteria</taxon>
        <taxon>Pseudomonadati</taxon>
        <taxon>Campylobacterota</taxon>
        <taxon>Epsilonproteobacteria</taxon>
        <taxon>Nautiliales</taxon>
        <taxon>Nautiliaceae</taxon>
        <taxon>Caminibacter</taxon>
    </lineage>
</organism>
<evidence type="ECO:0000313" key="4">
    <source>
        <dbReference type="Proteomes" id="UP000272781"/>
    </source>
</evidence>
<gene>
    <name evidence="2" type="ORF">C6V80_00310</name>
    <name evidence="3" type="ORF">EDC58_1815</name>
</gene>
<reference evidence="5" key="1">
    <citation type="submission" date="2018-03" db="EMBL/GenBank/DDBJ databases">
        <title>A comparative analysis of the Nautiliaceae.</title>
        <authorList>
            <person name="Grosche A."/>
            <person name="Smedile F."/>
            <person name="Vetriani C."/>
        </authorList>
    </citation>
    <scope>NUCLEOTIDE SEQUENCE [LARGE SCALE GENOMIC DNA]</scope>
    <source>
        <strain evidence="5">TB6</strain>
    </source>
</reference>
<dbReference type="EMBL" id="RJVK01000005">
    <property type="protein sequence ID" value="ROR38900.1"/>
    <property type="molecule type" value="Genomic_DNA"/>
</dbReference>
<evidence type="ECO:0000313" key="2">
    <source>
        <dbReference type="EMBL" id="QCI27463.1"/>
    </source>
</evidence>
<reference evidence="2" key="3">
    <citation type="submission" date="2019-06" db="EMBL/GenBank/DDBJ databases">
        <title>A comparative analysis of the Nautiliaceae.</title>
        <authorList>
            <person name="Grosche A."/>
            <person name="Smedile F."/>
            <person name="Vetriani C."/>
        </authorList>
    </citation>
    <scope>NUCLEOTIDE SEQUENCE</scope>
    <source>
        <strain evidence="2">TB6</strain>
    </source>
</reference>
<evidence type="ECO:0000313" key="3">
    <source>
        <dbReference type="EMBL" id="ROR38900.1"/>
    </source>
</evidence>
<sequence length="195" mass="22627">MRKLFFLLSSVFLFAENNQTKSIEAAKKIALVASTEYLKVLKNAMKSHLMEKGPKGAIDYCNKNAYPLTMKTSVKLSRKLHVRLKLKRISFKNRNVADYPNATDVPILKELSKTDPKHPKMYVKEYPTRIDVYQPIYVQKICLRCHGKHLNKDVVKELDKYYENDKARGYKVGDFRGAVVVTIDKKSLEKYLHNQ</sequence>
<name>A0AAJ4UX47_9BACT</name>
<dbReference type="Proteomes" id="UP000272781">
    <property type="component" value="Unassembled WGS sequence"/>
</dbReference>
<dbReference type="RefSeq" id="WP_123353192.1">
    <property type="nucleotide sequence ID" value="NZ_CP027432.2"/>
</dbReference>
<dbReference type="EMBL" id="CP027432">
    <property type="protein sequence ID" value="QCI27463.1"/>
    <property type="molecule type" value="Genomic_DNA"/>
</dbReference>
<feature type="domain" description="Tll0287-like" evidence="1">
    <location>
        <begin position="58"/>
        <end position="183"/>
    </location>
</feature>
<proteinExistence type="predicted"/>
<dbReference type="Proteomes" id="UP000298805">
    <property type="component" value="Chromosome"/>
</dbReference>